<comment type="caution">
    <text evidence="2">The sequence shown here is derived from an EMBL/GenBank/DDBJ whole genome shotgun (WGS) entry which is preliminary data.</text>
</comment>
<dbReference type="EMBL" id="SOSA01000263">
    <property type="protein sequence ID" value="THC93470.1"/>
    <property type="molecule type" value="Genomic_DNA"/>
</dbReference>
<organism evidence="2 3">
    <name type="scientific">Aspergillus tanneri</name>
    <dbReference type="NCBI Taxonomy" id="1220188"/>
    <lineage>
        <taxon>Eukaryota</taxon>
        <taxon>Fungi</taxon>
        <taxon>Dikarya</taxon>
        <taxon>Ascomycota</taxon>
        <taxon>Pezizomycotina</taxon>
        <taxon>Eurotiomycetes</taxon>
        <taxon>Eurotiomycetidae</taxon>
        <taxon>Eurotiales</taxon>
        <taxon>Aspergillaceae</taxon>
        <taxon>Aspergillus</taxon>
        <taxon>Aspergillus subgen. Circumdati</taxon>
    </lineage>
</organism>
<evidence type="ECO:0000313" key="2">
    <source>
        <dbReference type="EMBL" id="THC93470.1"/>
    </source>
</evidence>
<evidence type="ECO:0000256" key="1">
    <source>
        <dbReference type="SAM" id="Phobius"/>
    </source>
</evidence>
<proteinExistence type="predicted"/>
<dbReference type="Proteomes" id="UP000308092">
    <property type="component" value="Unassembled WGS sequence"/>
</dbReference>
<keyword evidence="1" id="KW-1133">Transmembrane helix</keyword>
<gene>
    <name evidence="2" type="ORF">EYZ11_007055</name>
</gene>
<name>A0A4S3JE85_9EURO</name>
<reference evidence="2 3" key="1">
    <citation type="submission" date="2019-03" db="EMBL/GenBank/DDBJ databases">
        <title>The genome sequence of a newly discovered highly antifungal drug resistant Aspergillus species, Aspergillus tanneri NIH 1004.</title>
        <authorList>
            <person name="Mounaud S."/>
            <person name="Singh I."/>
            <person name="Joardar V."/>
            <person name="Pakala S."/>
            <person name="Pakala S."/>
            <person name="Venepally P."/>
            <person name="Hoover J."/>
            <person name="Nierman W."/>
            <person name="Chung J."/>
            <person name="Losada L."/>
        </authorList>
    </citation>
    <scope>NUCLEOTIDE SEQUENCE [LARGE SCALE GENOMIC DNA]</scope>
    <source>
        <strain evidence="2 3">NIH1004</strain>
    </source>
</reference>
<dbReference type="AlphaFoldDB" id="A0A4S3JE85"/>
<keyword evidence="3" id="KW-1185">Reference proteome</keyword>
<dbReference type="VEuPathDB" id="FungiDB:EYZ11_007055"/>
<feature type="transmembrane region" description="Helical" evidence="1">
    <location>
        <begin position="16"/>
        <end position="35"/>
    </location>
</feature>
<evidence type="ECO:0000313" key="3">
    <source>
        <dbReference type="Proteomes" id="UP000308092"/>
    </source>
</evidence>
<protein>
    <submittedName>
        <fullName evidence="2">Uncharacterized protein</fullName>
    </submittedName>
</protein>
<sequence length="42" mass="4617">MALNLFKKYGAGFYPVYRQVSIAGALGVTLGLIFIQHPDDCE</sequence>
<accession>A0A4S3JE85</accession>
<keyword evidence="1" id="KW-0812">Transmembrane</keyword>
<keyword evidence="1" id="KW-0472">Membrane</keyword>